<organism evidence="3 4">
    <name type="scientific">Desulfarculus baarsii (strain ATCC 33931 / DSM 2075 / LMG 7858 / VKM B-1802 / 2st14)</name>
    <dbReference type="NCBI Taxonomy" id="644282"/>
    <lineage>
        <taxon>Bacteria</taxon>
        <taxon>Pseudomonadati</taxon>
        <taxon>Thermodesulfobacteriota</taxon>
        <taxon>Desulfarculia</taxon>
        <taxon>Desulfarculales</taxon>
        <taxon>Desulfarculaceae</taxon>
        <taxon>Desulfarculus</taxon>
    </lineage>
</organism>
<gene>
    <name evidence="3" type="ordered locus">Deba_1970</name>
</gene>
<reference evidence="3 4" key="1">
    <citation type="journal article" date="2010" name="Stand. Genomic Sci.">
        <title>Complete genome sequence of Desulfarculus baarsii type strain (2st14).</title>
        <authorList>
            <person name="Sun H."/>
            <person name="Spring S."/>
            <person name="Lapidus A."/>
            <person name="Davenport K."/>
            <person name="Del Rio T.G."/>
            <person name="Tice H."/>
            <person name="Nolan M."/>
            <person name="Copeland A."/>
            <person name="Cheng J.F."/>
            <person name="Lucas S."/>
            <person name="Tapia R."/>
            <person name="Goodwin L."/>
            <person name="Pitluck S."/>
            <person name="Ivanova N."/>
            <person name="Pagani I."/>
            <person name="Mavromatis K."/>
            <person name="Ovchinnikova G."/>
            <person name="Pati A."/>
            <person name="Chen A."/>
            <person name="Palaniappan K."/>
            <person name="Hauser L."/>
            <person name="Chang Y.J."/>
            <person name="Jeffries C.D."/>
            <person name="Detter J.C."/>
            <person name="Han C."/>
            <person name="Rohde M."/>
            <person name="Brambilla E."/>
            <person name="Goker M."/>
            <person name="Woyke T."/>
            <person name="Bristow J."/>
            <person name="Eisen J.A."/>
            <person name="Markowitz V."/>
            <person name="Hugenholtz P."/>
            <person name="Kyrpides N.C."/>
            <person name="Klenk H.P."/>
            <person name="Land M."/>
        </authorList>
    </citation>
    <scope>NUCLEOTIDE SEQUENCE [LARGE SCALE GENOMIC DNA]</scope>
    <source>
        <strain evidence="4">ATCC 33931 / DSM 2075 / LMG 7858 / VKM B-1802 / 2st14</strain>
    </source>
</reference>
<dbReference type="InterPro" id="IPR002347">
    <property type="entry name" value="SDR_fam"/>
</dbReference>
<name>E1QL70_DESB2</name>
<comment type="similarity">
    <text evidence="1">Belongs to the short-chain dehydrogenases/reductases (SDR) family.</text>
</comment>
<dbReference type="RefSeq" id="WP_013258776.1">
    <property type="nucleotide sequence ID" value="NC_014365.1"/>
</dbReference>
<accession>E1QL70</accession>
<dbReference type="Gene3D" id="3.40.50.720">
    <property type="entry name" value="NAD(P)-binding Rossmann-like Domain"/>
    <property type="match status" value="1"/>
</dbReference>
<dbReference type="PRINTS" id="PR00081">
    <property type="entry name" value="GDHRDH"/>
</dbReference>
<dbReference type="OrthoDB" id="9804774at2"/>
<keyword evidence="4" id="KW-1185">Reference proteome</keyword>
<dbReference type="Proteomes" id="UP000009047">
    <property type="component" value="Chromosome"/>
</dbReference>
<dbReference type="STRING" id="644282.Deba_1970"/>
<dbReference type="GO" id="GO:0016491">
    <property type="term" value="F:oxidoreductase activity"/>
    <property type="evidence" value="ECO:0007669"/>
    <property type="project" value="UniProtKB-KW"/>
</dbReference>
<dbReference type="Pfam" id="PF13561">
    <property type="entry name" value="adh_short_C2"/>
    <property type="match status" value="1"/>
</dbReference>
<evidence type="ECO:0000256" key="2">
    <source>
        <dbReference type="ARBA" id="ARBA00023002"/>
    </source>
</evidence>
<dbReference type="SUPFAM" id="SSF51735">
    <property type="entry name" value="NAD(P)-binding Rossmann-fold domains"/>
    <property type="match status" value="1"/>
</dbReference>
<dbReference type="PANTHER" id="PTHR43477:SF1">
    <property type="entry name" value="DIHYDROANTICAPSIN 7-DEHYDROGENASE"/>
    <property type="match status" value="1"/>
</dbReference>
<evidence type="ECO:0000313" key="4">
    <source>
        <dbReference type="Proteomes" id="UP000009047"/>
    </source>
</evidence>
<dbReference type="PANTHER" id="PTHR43477">
    <property type="entry name" value="DIHYDROANTICAPSIN 7-DEHYDROGENASE"/>
    <property type="match status" value="1"/>
</dbReference>
<evidence type="ECO:0000313" key="3">
    <source>
        <dbReference type="EMBL" id="ADK85335.1"/>
    </source>
</evidence>
<proteinExistence type="inferred from homology"/>
<dbReference type="InterPro" id="IPR051122">
    <property type="entry name" value="SDR_DHRS6-like"/>
</dbReference>
<dbReference type="KEGG" id="dbr:Deba_1970"/>
<evidence type="ECO:0000256" key="1">
    <source>
        <dbReference type="ARBA" id="ARBA00006484"/>
    </source>
</evidence>
<keyword evidence="2" id="KW-0560">Oxidoreductase</keyword>
<sequence>MLKGKKVLIIGGGSGIGLAVAKLAQANGAELVVASRGASAQTRRLSEAVGAAVRTHDFDITAPDDHGRLFQEIGEIDHLVIAVRPAVRPAPLLAMDLAEVRRVFETKFWGPCGLIRVAHGFIRKAGTITLTSGVAGAKIYPGASAMALVNSLTETLCRVLAVELAPVRVNAVSPGFVKPKPAEMAHMAEKLPLGRFADAGEVAAAFLALITNPYQTGTVAVVDGGALLT</sequence>
<dbReference type="InterPro" id="IPR036291">
    <property type="entry name" value="NAD(P)-bd_dom_sf"/>
</dbReference>
<protein>
    <submittedName>
        <fullName evidence="3">Short-chain dehydrogenase/reductase SDR</fullName>
    </submittedName>
</protein>
<dbReference type="EMBL" id="CP002085">
    <property type="protein sequence ID" value="ADK85335.1"/>
    <property type="molecule type" value="Genomic_DNA"/>
</dbReference>
<dbReference type="AlphaFoldDB" id="E1QL70"/>
<dbReference type="HOGENOM" id="CLU_010194_1_2_7"/>
<dbReference type="eggNOG" id="COG1028">
    <property type="taxonomic scope" value="Bacteria"/>
</dbReference>